<dbReference type="Proteomes" id="UP000887159">
    <property type="component" value="Unassembled WGS sequence"/>
</dbReference>
<name>A0A8X6SY15_TRICX</name>
<dbReference type="AlphaFoldDB" id="A0A8X6SY15"/>
<dbReference type="InterPro" id="IPR005135">
    <property type="entry name" value="Endo/exonuclease/phosphatase"/>
</dbReference>
<organism evidence="2 3">
    <name type="scientific">Trichonephila clavipes</name>
    <name type="common">Golden silk orbweaver</name>
    <name type="synonym">Nephila clavipes</name>
    <dbReference type="NCBI Taxonomy" id="2585209"/>
    <lineage>
        <taxon>Eukaryota</taxon>
        <taxon>Metazoa</taxon>
        <taxon>Ecdysozoa</taxon>
        <taxon>Arthropoda</taxon>
        <taxon>Chelicerata</taxon>
        <taxon>Arachnida</taxon>
        <taxon>Araneae</taxon>
        <taxon>Araneomorphae</taxon>
        <taxon>Entelegynae</taxon>
        <taxon>Araneoidea</taxon>
        <taxon>Nephilidae</taxon>
        <taxon>Trichonephila</taxon>
    </lineage>
</organism>
<keyword evidence="3" id="KW-1185">Reference proteome</keyword>
<sequence>MRDFIDKHSPDLFLIQETHLRPEYSFNIPNYICYRNDRTNSTRGVEATLIALTPSDQEPFLVASIYALPNPNYRNLGADLDGIFKIFKSAFLAGDFNAKHTSWGCVNSDPRDYALIKNLIWPCTADSIPELSSDHNPVRFHFPRTSNFAIPPPQLNTTWSIFTKILANFDNFFLPTANSTHEIDSQVSNLTNEILNTHACASRPFYHTEQPYVQGELKELIKERNKARKTWQQTRHPQHKTELNRLQNAIKRKIYHYRQQAWEDNLSTLNAEDNSLWGIAKEFRKKTSPISALNGSTGIALSDTNKTEVIAHSLESQFQLNDIHNPRKDEIITSVVDAYMDSNTNNTVIIPPPTLPSEIIQIIKKIKIKKCPGRDGVTNKMLKKLPLLTIFKITNIINNMLTLRYFPPVPLKTRRVGKRCTLNLSRAETSSRWCGVVVRRGGCQLRCRPRHLTMVQNYVVRRQKPSCS</sequence>
<keyword evidence="2" id="KW-0548">Nucleotidyltransferase</keyword>
<dbReference type="EMBL" id="BMAU01021353">
    <property type="protein sequence ID" value="GFY19470.1"/>
    <property type="molecule type" value="Genomic_DNA"/>
</dbReference>
<evidence type="ECO:0000313" key="3">
    <source>
        <dbReference type="Proteomes" id="UP000887159"/>
    </source>
</evidence>
<comment type="caution">
    <text evidence="2">The sequence shown here is derived from an EMBL/GenBank/DDBJ whole genome shotgun (WGS) entry which is preliminary data.</text>
</comment>
<keyword evidence="2" id="KW-0808">Transferase</keyword>
<dbReference type="InterPro" id="IPR036691">
    <property type="entry name" value="Endo/exonu/phosph_ase_sf"/>
</dbReference>
<keyword evidence="2" id="KW-0695">RNA-directed DNA polymerase</keyword>
<dbReference type="Pfam" id="PF03372">
    <property type="entry name" value="Exo_endo_phos"/>
    <property type="match status" value="1"/>
</dbReference>
<reference evidence="2" key="1">
    <citation type="submission" date="2020-08" db="EMBL/GenBank/DDBJ databases">
        <title>Multicomponent nature underlies the extraordinary mechanical properties of spider dragline silk.</title>
        <authorList>
            <person name="Kono N."/>
            <person name="Nakamura H."/>
            <person name="Mori M."/>
            <person name="Yoshida Y."/>
            <person name="Ohtoshi R."/>
            <person name="Malay A.D."/>
            <person name="Moran D.A.P."/>
            <person name="Tomita M."/>
            <person name="Numata K."/>
            <person name="Arakawa K."/>
        </authorList>
    </citation>
    <scope>NUCLEOTIDE SEQUENCE</scope>
</reference>
<proteinExistence type="predicted"/>
<gene>
    <name evidence="2" type="primary">X-element ORF2</name>
    <name evidence="2" type="ORF">TNCV_4646461</name>
</gene>
<feature type="domain" description="Endonuclease/exonuclease/phosphatase" evidence="1">
    <location>
        <begin position="2"/>
        <end position="135"/>
    </location>
</feature>
<protein>
    <submittedName>
        <fullName evidence="2">Probable RNA-directed DNA polymerase from transposon X-element</fullName>
    </submittedName>
</protein>
<accession>A0A8X6SY15</accession>
<dbReference type="Gene3D" id="3.60.10.10">
    <property type="entry name" value="Endonuclease/exonuclease/phosphatase"/>
    <property type="match status" value="1"/>
</dbReference>
<evidence type="ECO:0000259" key="1">
    <source>
        <dbReference type="Pfam" id="PF03372"/>
    </source>
</evidence>
<evidence type="ECO:0000313" key="2">
    <source>
        <dbReference type="EMBL" id="GFY19470.1"/>
    </source>
</evidence>
<dbReference type="GO" id="GO:0003964">
    <property type="term" value="F:RNA-directed DNA polymerase activity"/>
    <property type="evidence" value="ECO:0007669"/>
    <property type="project" value="UniProtKB-KW"/>
</dbReference>
<dbReference type="SUPFAM" id="SSF56219">
    <property type="entry name" value="DNase I-like"/>
    <property type="match status" value="1"/>
</dbReference>